<dbReference type="PROSITE" id="PS50075">
    <property type="entry name" value="CARRIER"/>
    <property type="match status" value="1"/>
</dbReference>
<dbReference type="FunFam" id="1.10.1200.10:FF:000007">
    <property type="entry name" value="Probable polyketide synthase pks17"/>
    <property type="match status" value="1"/>
</dbReference>
<dbReference type="InterPro" id="IPR006162">
    <property type="entry name" value="Ppantetheine_attach_site"/>
</dbReference>
<protein>
    <recommendedName>
        <fullName evidence="4">Carrier domain-containing protein</fullName>
    </recommendedName>
</protein>
<dbReference type="SUPFAM" id="SSF47336">
    <property type="entry name" value="ACP-like"/>
    <property type="match status" value="1"/>
</dbReference>
<evidence type="ECO:0000256" key="2">
    <source>
        <dbReference type="ARBA" id="ARBA00022553"/>
    </source>
</evidence>
<organism evidence="5 6">
    <name type="scientific">Nocardiopsis gilva YIM 90087</name>
    <dbReference type="NCBI Taxonomy" id="1235441"/>
    <lineage>
        <taxon>Bacteria</taxon>
        <taxon>Bacillati</taxon>
        <taxon>Actinomycetota</taxon>
        <taxon>Actinomycetes</taxon>
        <taxon>Streptosporangiales</taxon>
        <taxon>Nocardiopsidaceae</taxon>
        <taxon>Nocardiopsis</taxon>
    </lineage>
</organism>
<dbReference type="Gene3D" id="3.30.70.3290">
    <property type="match status" value="1"/>
</dbReference>
<dbReference type="GO" id="GO:0004312">
    <property type="term" value="F:fatty acid synthase activity"/>
    <property type="evidence" value="ECO:0007669"/>
    <property type="project" value="TreeGrafter"/>
</dbReference>
<dbReference type="GO" id="GO:0006633">
    <property type="term" value="P:fatty acid biosynthetic process"/>
    <property type="evidence" value="ECO:0007669"/>
    <property type="project" value="TreeGrafter"/>
</dbReference>
<dbReference type="Gene3D" id="3.40.366.10">
    <property type="entry name" value="Malonyl-Coenzyme A Acyl Carrier Protein, domain 2"/>
    <property type="match status" value="1"/>
</dbReference>
<dbReference type="InterPro" id="IPR050091">
    <property type="entry name" value="PKS_NRPS_Biosynth_Enz"/>
</dbReference>
<keyword evidence="6" id="KW-1185">Reference proteome</keyword>
<keyword evidence="3" id="KW-0808">Transferase</keyword>
<dbReference type="SMART" id="SM00823">
    <property type="entry name" value="PKS_PP"/>
    <property type="match status" value="1"/>
</dbReference>
<dbReference type="Gene3D" id="1.10.1200.10">
    <property type="entry name" value="ACP-like"/>
    <property type="match status" value="1"/>
</dbReference>
<feature type="domain" description="Carrier" evidence="4">
    <location>
        <begin position="131"/>
        <end position="209"/>
    </location>
</feature>
<dbReference type="SUPFAM" id="SSF52151">
    <property type="entry name" value="FabD/lysophospholipase-like"/>
    <property type="match status" value="1"/>
</dbReference>
<accession>A0A223S4V8</accession>
<dbReference type="EMBL" id="CP022753">
    <property type="protein sequence ID" value="ASU83163.1"/>
    <property type="molecule type" value="Genomic_DNA"/>
</dbReference>
<dbReference type="PANTHER" id="PTHR43775">
    <property type="entry name" value="FATTY ACID SYNTHASE"/>
    <property type="match status" value="1"/>
</dbReference>
<dbReference type="Pfam" id="PF00550">
    <property type="entry name" value="PP-binding"/>
    <property type="match status" value="1"/>
</dbReference>
<dbReference type="PANTHER" id="PTHR43775:SF51">
    <property type="entry name" value="INACTIVE PHENOLPHTHIOCEROL SYNTHESIS POLYKETIDE SYNTHASE TYPE I PKS1-RELATED"/>
    <property type="match status" value="1"/>
</dbReference>
<dbReference type="InterPro" id="IPR001227">
    <property type="entry name" value="Ac_transferase_dom_sf"/>
</dbReference>
<keyword evidence="2" id="KW-0597">Phosphoprotein</keyword>
<evidence type="ECO:0000313" key="5">
    <source>
        <dbReference type="EMBL" id="ASU83163.1"/>
    </source>
</evidence>
<dbReference type="InterPro" id="IPR036736">
    <property type="entry name" value="ACP-like_sf"/>
</dbReference>
<dbReference type="GO" id="GO:0031177">
    <property type="term" value="F:phosphopantetheine binding"/>
    <property type="evidence" value="ECO:0007669"/>
    <property type="project" value="InterPro"/>
</dbReference>
<dbReference type="KEGG" id="ngv:CDO52_10560"/>
<evidence type="ECO:0000256" key="1">
    <source>
        <dbReference type="ARBA" id="ARBA00022450"/>
    </source>
</evidence>
<dbReference type="Proteomes" id="UP000215005">
    <property type="component" value="Chromosome"/>
</dbReference>
<evidence type="ECO:0000256" key="3">
    <source>
        <dbReference type="ARBA" id="ARBA00022679"/>
    </source>
</evidence>
<dbReference type="InterPro" id="IPR020806">
    <property type="entry name" value="PKS_PP-bd"/>
</dbReference>
<keyword evidence="1" id="KW-0596">Phosphopantetheine</keyword>
<evidence type="ECO:0000259" key="4">
    <source>
        <dbReference type="PROSITE" id="PS50075"/>
    </source>
</evidence>
<evidence type="ECO:0000313" key="6">
    <source>
        <dbReference type="Proteomes" id="UP000215005"/>
    </source>
</evidence>
<dbReference type="InterPro" id="IPR009081">
    <property type="entry name" value="PP-bd_ACP"/>
</dbReference>
<name>A0A223S4V8_9ACTN</name>
<sequence length="289" mass="31054">MRFGDGVRWLLGEGVTTFIELGPGSELSGLAAETLALHNGPNTPAMIPLMSADRPETEQWVRALAEVHASGVDVDWALLFPGARWTELPTYAFQHRHYWLDATGTTANRATDGAPAPVPKTPDFAALDPAERERQLLDTVRAATAAVLGHTDPAEIDDDRGFLDAGGDSLSAVRLRDRLRAVTGLDLPTTVAFDHPTPAGLARHLADRFFDNAAGSVLGEVERIEAAMVTDALPDTVRTTAITRLRALLDRLGDGDLADHRAAASADDDLRDASDEELLAYIDKEFGIS</sequence>
<gene>
    <name evidence="5" type="ORF">CDO52_10560</name>
</gene>
<dbReference type="InterPro" id="IPR016035">
    <property type="entry name" value="Acyl_Trfase/lysoPLipase"/>
</dbReference>
<dbReference type="AlphaFoldDB" id="A0A223S4V8"/>
<dbReference type="SMART" id="SM01294">
    <property type="entry name" value="PKS_PP_betabranch"/>
    <property type="match status" value="1"/>
</dbReference>
<reference evidence="5 6" key="1">
    <citation type="submission" date="2017-08" db="EMBL/GenBank/DDBJ databases">
        <title>The complete genome sequence of Nocardiopsis gilva YIM 90087.</title>
        <authorList>
            <person name="Yin M."/>
            <person name="Tang S."/>
        </authorList>
    </citation>
    <scope>NUCLEOTIDE SEQUENCE [LARGE SCALE GENOMIC DNA]</scope>
    <source>
        <strain evidence="5 6">YIM 90087</strain>
    </source>
</reference>
<dbReference type="PROSITE" id="PS00012">
    <property type="entry name" value="PHOSPHOPANTETHEINE"/>
    <property type="match status" value="1"/>
</dbReference>
<proteinExistence type="predicted"/>